<proteinExistence type="inferred from homology"/>
<keyword evidence="3" id="KW-0479">Metal-binding</keyword>
<accession>A0A6J4K0B5</accession>
<dbReference type="PANTHER" id="PTHR21445:SF0">
    <property type="entry name" value="APURINIC-APYRIMIDINIC ENDONUCLEASE"/>
    <property type="match status" value="1"/>
</dbReference>
<dbReference type="AlphaFoldDB" id="A0A6J4K0B5"/>
<dbReference type="InterPro" id="IPR036237">
    <property type="entry name" value="Xyl_isomerase-like_sf"/>
</dbReference>
<comment type="cofactor">
    <cofactor evidence="1">
        <name>Zn(2+)</name>
        <dbReference type="ChEBI" id="CHEBI:29105"/>
    </cofactor>
</comment>
<dbReference type="GO" id="GO:0008270">
    <property type="term" value="F:zinc ion binding"/>
    <property type="evidence" value="ECO:0007669"/>
    <property type="project" value="InterPro"/>
</dbReference>
<gene>
    <name evidence="9" type="ORF">AVDCRST_MAG77-4838</name>
</gene>
<dbReference type="SMART" id="SM00518">
    <property type="entry name" value="AP2Ec"/>
    <property type="match status" value="1"/>
</dbReference>
<evidence type="ECO:0000256" key="1">
    <source>
        <dbReference type="ARBA" id="ARBA00001947"/>
    </source>
</evidence>
<dbReference type="EMBL" id="CADCTC010000254">
    <property type="protein sequence ID" value="CAA9292301.1"/>
    <property type="molecule type" value="Genomic_DNA"/>
</dbReference>
<keyword evidence="9" id="KW-0540">Nuclease</keyword>
<evidence type="ECO:0000256" key="3">
    <source>
        <dbReference type="ARBA" id="ARBA00022723"/>
    </source>
</evidence>
<dbReference type="GO" id="GO:0008081">
    <property type="term" value="F:phosphoric diester hydrolase activity"/>
    <property type="evidence" value="ECO:0007669"/>
    <property type="project" value="TreeGrafter"/>
</dbReference>
<keyword evidence="5 9" id="KW-0378">Hydrolase</keyword>
<evidence type="ECO:0000256" key="4">
    <source>
        <dbReference type="ARBA" id="ARBA00022763"/>
    </source>
</evidence>
<protein>
    <submittedName>
        <fullName evidence="9">Endonuclease IV</fullName>
        <ecNumber evidence="9">3.1.21.2</ecNumber>
    </submittedName>
</protein>
<evidence type="ECO:0000313" key="9">
    <source>
        <dbReference type="EMBL" id="CAA9292301.1"/>
    </source>
</evidence>
<dbReference type="Pfam" id="PF01261">
    <property type="entry name" value="AP_endonuc_2"/>
    <property type="match status" value="1"/>
</dbReference>
<dbReference type="InterPro" id="IPR018246">
    <property type="entry name" value="AP_endonuc_F2_Zn_BS"/>
</dbReference>
<evidence type="ECO:0000256" key="6">
    <source>
        <dbReference type="ARBA" id="ARBA00022833"/>
    </source>
</evidence>
<comment type="similarity">
    <text evidence="2">Belongs to the AP endonuclease 2 family.</text>
</comment>
<dbReference type="PROSITE" id="PS00731">
    <property type="entry name" value="AP_NUCLEASE_F2_3"/>
    <property type="match status" value="1"/>
</dbReference>
<dbReference type="InterPro" id="IPR001719">
    <property type="entry name" value="AP_endonuc_2"/>
</dbReference>
<dbReference type="EC" id="3.1.21.2" evidence="9"/>
<evidence type="ECO:0000259" key="8">
    <source>
        <dbReference type="Pfam" id="PF01261"/>
    </source>
</evidence>
<dbReference type="CDD" id="cd00019">
    <property type="entry name" value="AP2Ec"/>
    <property type="match status" value="1"/>
</dbReference>
<dbReference type="SUPFAM" id="SSF51658">
    <property type="entry name" value="Xylose isomerase-like"/>
    <property type="match status" value="1"/>
</dbReference>
<dbReference type="InterPro" id="IPR013022">
    <property type="entry name" value="Xyl_isomerase-like_TIM-brl"/>
</dbReference>
<dbReference type="PROSITE" id="PS51432">
    <property type="entry name" value="AP_NUCLEASE_F2_4"/>
    <property type="match status" value="1"/>
</dbReference>
<keyword evidence="6" id="KW-0862">Zinc</keyword>
<dbReference type="GO" id="GO:0008833">
    <property type="term" value="F:deoxyribonuclease IV (phage-T4-induced) activity"/>
    <property type="evidence" value="ECO:0007669"/>
    <property type="project" value="UniProtKB-EC"/>
</dbReference>
<dbReference type="GO" id="GO:0003677">
    <property type="term" value="F:DNA binding"/>
    <property type="evidence" value="ECO:0007669"/>
    <property type="project" value="InterPro"/>
</dbReference>
<keyword evidence="7" id="KW-0234">DNA repair</keyword>
<dbReference type="GO" id="GO:0006284">
    <property type="term" value="P:base-excision repair"/>
    <property type="evidence" value="ECO:0007669"/>
    <property type="project" value="TreeGrafter"/>
</dbReference>
<feature type="domain" description="Xylose isomerase-like TIM barrel" evidence="8">
    <location>
        <begin position="58"/>
        <end position="293"/>
    </location>
</feature>
<dbReference type="PANTHER" id="PTHR21445">
    <property type="entry name" value="ENDONUCLEASE IV ENDODEOXYRIBONUCLEASE IV"/>
    <property type="match status" value="1"/>
</dbReference>
<dbReference type="PROSITE" id="PS00729">
    <property type="entry name" value="AP_NUCLEASE_F2_1"/>
    <property type="match status" value="1"/>
</dbReference>
<keyword evidence="9" id="KW-0255">Endonuclease</keyword>
<evidence type="ECO:0000256" key="2">
    <source>
        <dbReference type="ARBA" id="ARBA00005340"/>
    </source>
</evidence>
<dbReference type="NCBIfam" id="TIGR00587">
    <property type="entry name" value="nfo"/>
    <property type="match status" value="1"/>
</dbReference>
<name>A0A6J4K0B5_9CHLR</name>
<dbReference type="Gene3D" id="3.20.20.150">
    <property type="entry name" value="Divalent-metal-dependent TIM barrel enzymes"/>
    <property type="match status" value="1"/>
</dbReference>
<dbReference type="GO" id="GO:0003906">
    <property type="term" value="F:DNA-(apurinic or apyrimidinic site) endonuclease activity"/>
    <property type="evidence" value="ECO:0007669"/>
    <property type="project" value="TreeGrafter"/>
</dbReference>
<reference evidence="9" key="1">
    <citation type="submission" date="2020-02" db="EMBL/GenBank/DDBJ databases">
        <authorList>
            <person name="Meier V. D."/>
        </authorList>
    </citation>
    <scope>NUCLEOTIDE SEQUENCE</scope>
    <source>
        <strain evidence="9">AVDCRST_MAG77</strain>
    </source>
</reference>
<evidence type="ECO:0000256" key="5">
    <source>
        <dbReference type="ARBA" id="ARBA00022801"/>
    </source>
</evidence>
<sequence>MAIDSAPRLGAHLNGGVKGALDHARRIGLGRGTADGAEGGPIQVWSRNPSAWRPTVHAEKDLAAFRDGCAALDLGPIFVHGIYLMNFASADDTLWDKAVEALADQLTVGAQLGAASVVVHPGSGGTQEPEVALDRCALALKLALQQTEHVANRPKIGLETCAGAGKTLGRTFGELKALLDRLDGHSGVGIVLDTAHLWGSGCDLATTEGLERTVGEMLASFEAERVLCIHTNDSKVELGSHKDRHENLGQGAMGEAAFERMLAHPALRGLPWVMEVPGYDNQGPDTQNLQVLRRLARVAVTA</sequence>
<organism evidence="9">
    <name type="scientific">uncultured Chloroflexota bacterium</name>
    <dbReference type="NCBI Taxonomy" id="166587"/>
    <lineage>
        <taxon>Bacteria</taxon>
        <taxon>Bacillati</taxon>
        <taxon>Chloroflexota</taxon>
        <taxon>environmental samples</taxon>
    </lineage>
</organism>
<evidence type="ECO:0000256" key="7">
    <source>
        <dbReference type="ARBA" id="ARBA00023204"/>
    </source>
</evidence>
<keyword evidence="4" id="KW-0227">DNA damage</keyword>